<reference evidence="4" key="1">
    <citation type="submission" date="2023-02" db="EMBL/GenBank/DDBJ databases">
        <title>Genome of toxic invasive species Heracleum sosnowskyi carries increased number of genes despite the absence of recent whole-genome duplications.</title>
        <authorList>
            <person name="Schelkunov M."/>
            <person name="Shtratnikova V."/>
            <person name="Makarenko M."/>
            <person name="Klepikova A."/>
            <person name="Omelchenko D."/>
            <person name="Novikova G."/>
            <person name="Obukhova E."/>
            <person name="Bogdanov V."/>
            <person name="Penin A."/>
            <person name="Logacheva M."/>
        </authorList>
    </citation>
    <scope>NUCLEOTIDE SEQUENCE</scope>
    <source>
        <strain evidence="4">Hsosn_3</strain>
        <tissue evidence="4">Leaf</tissue>
    </source>
</reference>
<dbReference type="PROSITE" id="PS50088">
    <property type="entry name" value="ANK_REPEAT"/>
    <property type="match status" value="1"/>
</dbReference>
<comment type="caution">
    <text evidence="4">The sequence shown here is derived from an EMBL/GenBank/DDBJ whole genome shotgun (WGS) entry which is preliminary data.</text>
</comment>
<name>A0AAD8I3I5_9APIA</name>
<keyword evidence="1" id="KW-0677">Repeat</keyword>
<dbReference type="InterPro" id="IPR036770">
    <property type="entry name" value="Ankyrin_rpt-contain_sf"/>
</dbReference>
<dbReference type="GO" id="GO:0005886">
    <property type="term" value="C:plasma membrane"/>
    <property type="evidence" value="ECO:0007669"/>
    <property type="project" value="TreeGrafter"/>
</dbReference>
<keyword evidence="2 3" id="KW-0040">ANK repeat</keyword>
<dbReference type="PANTHER" id="PTHR24186:SF50">
    <property type="entry name" value="ANKYRIN REPEAT-CONTAINING PROTEIN ITN1-LIKE ISOFORM X1"/>
    <property type="match status" value="1"/>
</dbReference>
<reference evidence="4" key="2">
    <citation type="submission" date="2023-05" db="EMBL/GenBank/DDBJ databases">
        <authorList>
            <person name="Schelkunov M.I."/>
        </authorList>
    </citation>
    <scope>NUCLEOTIDE SEQUENCE</scope>
    <source>
        <strain evidence="4">Hsosn_3</strain>
        <tissue evidence="4">Leaf</tissue>
    </source>
</reference>
<dbReference type="Proteomes" id="UP001237642">
    <property type="component" value="Unassembled WGS sequence"/>
</dbReference>
<dbReference type="PROSITE" id="PS50297">
    <property type="entry name" value="ANK_REP_REGION"/>
    <property type="match status" value="1"/>
</dbReference>
<proteinExistence type="predicted"/>
<keyword evidence="5" id="KW-1185">Reference proteome</keyword>
<gene>
    <name evidence="4" type="ORF">POM88_024710</name>
</gene>
<feature type="repeat" description="ANK" evidence="3">
    <location>
        <begin position="144"/>
        <end position="176"/>
    </location>
</feature>
<organism evidence="4 5">
    <name type="scientific">Heracleum sosnowskyi</name>
    <dbReference type="NCBI Taxonomy" id="360622"/>
    <lineage>
        <taxon>Eukaryota</taxon>
        <taxon>Viridiplantae</taxon>
        <taxon>Streptophyta</taxon>
        <taxon>Embryophyta</taxon>
        <taxon>Tracheophyta</taxon>
        <taxon>Spermatophyta</taxon>
        <taxon>Magnoliopsida</taxon>
        <taxon>eudicotyledons</taxon>
        <taxon>Gunneridae</taxon>
        <taxon>Pentapetalae</taxon>
        <taxon>asterids</taxon>
        <taxon>campanulids</taxon>
        <taxon>Apiales</taxon>
        <taxon>Apiaceae</taxon>
        <taxon>Apioideae</taxon>
        <taxon>apioid superclade</taxon>
        <taxon>Tordylieae</taxon>
        <taxon>Tordyliinae</taxon>
        <taxon>Heracleum</taxon>
    </lineage>
</organism>
<dbReference type="InterPro" id="IPR002110">
    <property type="entry name" value="Ankyrin_rpt"/>
</dbReference>
<evidence type="ECO:0000256" key="3">
    <source>
        <dbReference type="PROSITE-ProRule" id="PRU00023"/>
    </source>
</evidence>
<evidence type="ECO:0000313" key="5">
    <source>
        <dbReference type="Proteomes" id="UP001237642"/>
    </source>
</evidence>
<dbReference type="AlphaFoldDB" id="A0AAD8I3I5"/>
<evidence type="ECO:0000256" key="1">
    <source>
        <dbReference type="ARBA" id="ARBA00022737"/>
    </source>
</evidence>
<evidence type="ECO:0000256" key="2">
    <source>
        <dbReference type="ARBA" id="ARBA00023043"/>
    </source>
</evidence>
<dbReference type="PANTHER" id="PTHR24186">
    <property type="entry name" value="PROTEIN PHOSPHATASE 1 REGULATORY SUBUNIT"/>
    <property type="match status" value="1"/>
</dbReference>
<sequence length="276" mass="30872">MDSDLYVAVTNDNIGVLKEMEGSRLSVGAQPTPTNNTVLHLACQYGILNQGGLDCAKLLQHWKGDLIKIPDNYGWTVFHYVAYNNLHKKVEYLVGADKDKSVVYQPDKEYKRTALHVAAYTGNIGVMQELLRYCPDSLELVDGSGRNILHIAVEQDRKPLISFILSFGANNNLLIKRDNQGNTPLHMIANLGCYVPELMDPSQGDLEVDWEILDKQNLSPIDILHCRQKTDTSADQAMARRTLISADLWLEEHLLVPTEKGITCGKNSRSKRLRGG</sequence>
<evidence type="ECO:0000313" key="4">
    <source>
        <dbReference type="EMBL" id="KAK1377966.1"/>
    </source>
</evidence>
<dbReference type="SMART" id="SM00248">
    <property type="entry name" value="ANK"/>
    <property type="match status" value="4"/>
</dbReference>
<accession>A0AAD8I3I5</accession>
<dbReference type="SUPFAM" id="SSF48403">
    <property type="entry name" value="Ankyrin repeat"/>
    <property type="match status" value="1"/>
</dbReference>
<dbReference type="Pfam" id="PF12796">
    <property type="entry name" value="Ank_2"/>
    <property type="match status" value="2"/>
</dbReference>
<dbReference type="Gene3D" id="1.25.40.20">
    <property type="entry name" value="Ankyrin repeat-containing domain"/>
    <property type="match status" value="1"/>
</dbReference>
<dbReference type="EMBL" id="JAUIZM010000006">
    <property type="protein sequence ID" value="KAK1377966.1"/>
    <property type="molecule type" value="Genomic_DNA"/>
</dbReference>
<protein>
    <submittedName>
        <fullName evidence="4">Uncharacterized protein</fullName>
    </submittedName>
</protein>